<dbReference type="STRING" id="1227549.SAMN05444007_105122"/>
<name>A0A1H6ZHC7_9RHOB</name>
<proteinExistence type="predicted"/>
<dbReference type="RefSeq" id="WP_092365919.1">
    <property type="nucleotide sequence ID" value="NZ_BMGV01000005.1"/>
</dbReference>
<organism evidence="1 2">
    <name type="scientific">Cribrihabitans marinus</name>
    <dbReference type="NCBI Taxonomy" id="1227549"/>
    <lineage>
        <taxon>Bacteria</taxon>
        <taxon>Pseudomonadati</taxon>
        <taxon>Pseudomonadota</taxon>
        <taxon>Alphaproteobacteria</taxon>
        <taxon>Rhodobacterales</taxon>
        <taxon>Paracoccaceae</taxon>
        <taxon>Cribrihabitans</taxon>
    </lineage>
</organism>
<dbReference type="Proteomes" id="UP000199379">
    <property type="component" value="Unassembled WGS sequence"/>
</dbReference>
<sequence>MTADKDPEPVMRPVAVIALTVLAALFVPWFSGAADRAGGALPVPAEEANLPRISRVTPPRLSGRTALPPPALVPQELRPVVLGRIAEGAMFRF</sequence>
<gene>
    <name evidence="1" type="ORF">SAMN05444007_105122</name>
</gene>
<dbReference type="EMBL" id="FNYD01000005">
    <property type="protein sequence ID" value="SEJ52116.1"/>
    <property type="molecule type" value="Genomic_DNA"/>
</dbReference>
<evidence type="ECO:0000313" key="1">
    <source>
        <dbReference type="EMBL" id="SEJ52116.1"/>
    </source>
</evidence>
<evidence type="ECO:0000313" key="2">
    <source>
        <dbReference type="Proteomes" id="UP000199379"/>
    </source>
</evidence>
<protein>
    <submittedName>
        <fullName evidence="1">Uncharacterized protein</fullName>
    </submittedName>
</protein>
<reference evidence="1 2" key="1">
    <citation type="submission" date="2016-10" db="EMBL/GenBank/DDBJ databases">
        <authorList>
            <person name="de Groot N.N."/>
        </authorList>
    </citation>
    <scope>NUCLEOTIDE SEQUENCE [LARGE SCALE GENOMIC DNA]</scope>
    <source>
        <strain evidence="1 2">DSM 29340</strain>
    </source>
</reference>
<keyword evidence="2" id="KW-1185">Reference proteome</keyword>
<accession>A0A1H6ZHC7</accession>
<dbReference type="AlphaFoldDB" id="A0A1H6ZHC7"/>